<protein>
    <submittedName>
        <fullName evidence="2">Uncharacterized protein</fullName>
    </submittedName>
</protein>
<dbReference type="WBParaSite" id="nRc.2.0.1.t31175-RA">
    <property type="protein sequence ID" value="nRc.2.0.1.t31175-RA"/>
    <property type="gene ID" value="nRc.2.0.1.g31175"/>
</dbReference>
<organism evidence="1 2">
    <name type="scientific">Romanomermis culicivorax</name>
    <name type="common">Nematode worm</name>
    <dbReference type="NCBI Taxonomy" id="13658"/>
    <lineage>
        <taxon>Eukaryota</taxon>
        <taxon>Metazoa</taxon>
        <taxon>Ecdysozoa</taxon>
        <taxon>Nematoda</taxon>
        <taxon>Enoplea</taxon>
        <taxon>Dorylaimia</taxon>
        <taxon>Mermithida</taxon>
        <taxon>Mermithoidea</taxon>
        <taxon>Mermithidae</taxon>
        <taxon>Romanomermis</taxon>
    </lineage>
</organism>
<proteinExistence type="predicted"/>
<sequence length="113" mass="12865">MIIVYSCSLGRIRCVRCLPTSKTFFRLSYVVNRCAVCSQFMDVATVRKSAPSTMDVDLAMMPVQRYVKLLIKVTLDSTFIRNLTFMAVYYIGRIVRGTTTRKFLESLSASSVR</sequence>
<evidence type="ECO:0000313" key="2">
    <source>
        <dbReference type="WBParaSite" id="nRc.2.0.1.t31175-RA"/>
    </source>
</evidence>
<evidence type="ECO:0000313" key="1">
    <source>
        <dbReference type="Proteomes" id="UP000887565"/>
    </source>
</evidence>
<keyword evidence="1" id="KW-1185">Reference proteome</keyword>
<dbReference type="Proteomes" id="UP000887565">
    <property type="component" value="Unplaced"/>
</dbReference>
<name>A0A915JYV8_ROMCU</name>
<dbReference type="AlphaFoldDB" id="A0A915JYV8"/>
<reference evidence="2" key="1">
    <citation type="submission" date="2022-11" db="UniProtKB">
        <authorList>
            <consortium name="WormBaseParasite"/>
        </authorList>
    </citation>
    <scope>IDENTIFICATION</scope>
</reference>
<accession>A0A915JYV8</accession>